<dbReference type="InterPro" id="IPR050625">
    <property type="entry name" value="ParA/MinD_ATPase"/>
</dbReference>
<dbReference type="Gene3D" id="3.40.50.300">
    <property type="entry name" value="P-loop containing nucleotide triphosphate hydrolases"/>
    <property type="match status" value="1"/>
</dbReference>
<dbReference type="OrthoDB" id="5296586at2"/>
<dbReference type="Pfam" id="PF13614">
    <property type="entry name" value="AAA_31"/>
    <property type="match status" value="1"/>
</dbReference>
<gene>
    <name evidence="4" type="ORF">SAMN05660652_02787</name>
</gene>
<keyword evidence="4" id="KW-0969">Cilium</keyword>
<dbReference type="SUPFAM" id="SSF52540">
    <property type="entry name" value="P-loop containing nucleoside triphosphate hydrolases"/>
    <property type="match status" value="1"/>
</dbReference>
<sequence length="294" mass="31648">MADYRGDQADGLRRLFGREQTRVVAFTSGRGGVGKTALVANLGAALASQGRRVLIVDENTQHNVAAFFGMRSRHDLLQVLDEEIGLDEALLGVTPGVRVLPAAKAVKQLGHLDARQQDTLIHSLTGMDQPADVILVDASPDHPLGFSPFGLAAHDTVVVISPSGEDITDAYALIKKVSLGYAHRSFRLLVNKARSAEEAVAIHRNMARLSHGRGVARLSLAGYVPADDAMRQAARLRQAIAVVLPGSPSGRACQTLATELQRWPLPDENAGGLEYFVQQLLHLSQHIDPQPIYA</sequence>
<dbReference type="PANTHER" id="PTHR43384:SF4">
    <property type="entry name" value="CELLULOSE BIOSYNTHESIS PROTEIN BCSQ-RELATED"/>
    <property type="match status" value="1"/>
</dbReference>
<evidence type="ECO:0000256" key="2">
    <source>
        <dbReference type="ARBA" id="ARBA00022840"/>
    </source>
</evidence>
<dbReference type="GO" id="GO:0005524">
    <property type="term" value="F:ATP binding"/>
    <property type="evidence" value="ECO:0007669"/>
    <property type="project" value="UniProtKB-KW"/>
</dbReference>
<protein>
    <submittedName>
        <fullName evidence="4">Flagellar biosynthesis protein FlhG</fullName>
    </submittedName>
</protein>
<dbReference type="GO" id="GO:0051782">
    <property type="term" value="P:negative regulation of cell division"/>
    <property type="evidence" value="ECO:0007669"/>
    <property type="project" value="TreeGrafter"/>
</dbReference>
<keyword evidence="4" id="KW-0282">Flagellum</keyword>
<dbReference type="Proteomes" id="UP000198607">
    <property type="component" value="Unassembled WGS sequence"/>
</dbReference>
<dbReference type="PANTHER" id="PTHR43384">
    <property type="entry name" value="SEPTUM SITE-DETERMINING PROTEIN MIND HOMOLOG, CHLOROPLASTIC-RELATED"/>
    <property type="match status" value="1"/>
</dbReference>
<dbReference type="GO" id="GO:0009898">
    <property type="term" value="C:cytoplasmic side of plasma membrane"/>
    <property type="evidence" value="ECO:0007669"/>
    <property type="project" value="TreeGrafter"/>
</dbReference>
<accession>A0A1G8HGH7</accession>
<keyword evidence="2" id="KW-0067">ATP-binding</keyword>
<dbReference type="GO" id="GO:0005829">
    <property type="term" value="C:cytosol"/>
    <property type="evidence" value="ECO:0007669"/>
    <property type="project" value="TreeGrafter"/>
</dbReference>
<evidence type="ECO:0000313" key="4">
    <source>
        <dbReference type="EMBL" id="SDI05580.1"/>
    </source>
</evidence>
<reference evidence="4 5" key="1">
    <citation type="submission" date="2016-10" db="EMBL/GenBank/DDBJ databases">
        <authorList>
            <person name="de Groot N.N."/>
        </authorList>
    </citation>
    <scope>NUCLEOTIDE SEQUENCE [LARGE SCALE GENOMIC DNA]</scope>
    <source>
        <strain evidence="4 5">DSM 5885</strain>
    </source>
</reference>
<evidence type="ECO:0000259" key="3">
    <source>
        <dbReference type="Pfam" id="PF13614"/>
    </source>
</evidence>
<dbReference type="InterPro" id="IPR027417">
    <property type="entry name" value="P-loop_NTPase"/>
</dbReference>
<keyword evidence="5" id="KW-1185">Reference proteome</keyword>
<proteinExistence type="predicted"/>
<feature type="domain" description="AAA" evidence="3">
    <location>
        <begin position="22"/>
        <end position="160"/>
    </location>
</feature>
<dbReference type="AlphaFoldDB" id="A0A1G8HGH7"/>
<dbReference type="InterPro" id="IPR025669">
    <property type="entry name" value="AAA_dom"/>
</dbReference>
<dbReference type="RefSeq" id="WP_091938515.1">
    <property type="nucleotide sequence ID" value="NZ_FNCY01000012.1"/>
</dbReference>
<dbReference type="STRING" id="83767.SAMN05660652_02787"/>
<name>A0A1G8HGH7_9RHOO</name>
<dbReference type="EMBL" id="FNCY01000012">
    <property type="protein sequence ID" value="SDI05580.1"/>
    <property type="molecule type" value="Genomic_DNA"/>
</dbReference>
<dbReference type="GO" id="GO:0016887">
    <property type="term" value="F:ATP hydrolysis activity"/>
    <property type="evidence" value="ECO:0007669"/>
    <property type="project" value="TreeGrafter"/>
</dbReference>
<organism evidence="4 5">
    <name type="scientific">Propionivibrio dicarboxylicus</name>
    <dbReference type="NCBI Taxonomy" id="83767"/>
    <lineage>
        <taxon>Bacteria</taxon>
        <taxon>Pseudomonadati</taxon>
        <taxon>Pseudomonadota</taxon>
        <taxon>Betaproteobacteria</taxon>
        <taxon>Rhodocyclales</taxon>
        <taxon>Rhodocyclaceae</taxon>
        <taxon>Propionivibrio</taxon>
    </lineage>
</organism>
<evidence type="ECO:0000313" key="5">
    <source>
        <dbReference type="Proteomes" id="UP000198607"/>
    </source>
</evidence>
<keyword evidence="1" id="KW-0547">Nucleotide-binding</keyword>
<evidence type="ECO:0000256" key="1">
    <source>
        <dbReference type="ARBA" id="ARBA00022741"/>
    </source>
</evidence>
<keyword evidence="4" id="KW-0966">Cell projection</keyword>